<gene>
    <name evidence="2" type="ORF">BST86_07710</name>
</gene>
<comment type="caution">
    <text evidence="2">The sequence shown here is derived from an EMBL/GenBank/DDBJ whole genome shotgun (WGS) entry which is preliminary data.</text>
</comment>
<dbReference type="PANTHER" id="PTHR12526">
    <property type="entry name" value="GLYCOSYLTRANSFERASE"/>
    <property type="match status" value="1"/>
</dbReference>
<dbReference type="CDD" id="cd03801">
    <property type="entry name" value="GT4_PimA-like"/>
    <property type="match status" value="1"/>
</dbReference>
<dbReference type="Proteomes" id="UP000239532">
    <property type="component" value="Unassembled WGS sequence"/>
</dbReference>
<evidence type="ECO:0000259" key="1">
    <source>
        <dbReference type="Pfam" id="PF00534"/>
    </source>
</evidence>
<organism evidence="2 3">
    <name type="scientific">Nonlabens agnitus</name>
    <dbReference type="NCBI Taxonomy" id="870484"/>
    <lineage>
        <taxon>Bacteria</taxon>
        <taxon>Pseudomonadati</taxon>
        <taxon>Bacteroidota</taxon>
        <taxon>Flavobacteriia</taxon>
        <taxon>Flavobacteriales</taxon>
        <taxon>Flavobacteriaceae</taxon>
        <taxon>Nonlabens</taxon>
    </lineage>
</organism>
<dbReference type="OrthoDB" id="9811239at2"/>
<dbReference type="Gene3D" id="3.40.50.2000">
    <property type="entry name" value="Glycogen Phosphorylase B"/>
    <property type="match status" value="2"/>
</dbReference>
<dbReference type="SUPFAM" id="SSF53756">
    <property type="entry name" value="UDP-Glycosyltransferase/glycogen phosphorylase"/>
    <property type="match status" value="1"/>
</dbReference>
<protein>
    <recommendedName>
        <fullName evidence="1">Glycosyl transferase family 1 domain-containing protein</fullName>
    </recommendedName>
</protein>
<dbReference type="GO" id="GO:0016757">
    <property type="term" value="F:glycosyltransferase activity"/>
    <property type="evidence" value="ECO:0007669"/>
    <property type="project" value="InterPro"/>
</dbReference>
<name>A0A2S9WU31_9FLAO</name>
<dbReference type="Pfam" id="PF00534">
    <property type="entry name" value="Glycos_transf_1"/>
    <property type="match status" value="1"/>
</dbReference>
<dbReference type="RefSeq" id="WP_105982771.1">
    <property type="nucleotide sequence ID" value="NZ_MQUC01000003.1"/>
</dbReference>
<dbReference type="AlphaFoldDB" id="A0A2S9WU31"/>
<reference evidence="2 3" key="1">
    <citation type="submission" date="2016-11" db="EMBL/GenBank/DDBJ databases">
        <title>Trade-off between light-utilization and light-protection in marine flavobacteria.</title>
        <authorList>
            <person name="Kumagai Y."/>
        </authorList>
    </citation>
    <scope>NUCLEOTIDE SEQUENCE [LARGE SCALE GENOMIC DNA]</scope>
    <source>
        <strain evidence="2 3">JCM 17109</strain>
    </source>
</reference>
<dbReference type="EMBL" id="MQUC01000003">
    <property type="protein sequence ID" value="PRP66992.1"/>
    <property type="molecule type" value="Genomic_DNA"/>
</dbReference>
<evidence type="ECO:0000313" key="2">
    <source>
        <dbReference type="EMBL" id="PRP66992.1"/>
    </source>
</evidence>
<evidence type="ECO:0000313" key="3">
    <source>
        <dbReference type="Proteomes" id="UP000239532"/>
    </source>
</evidence>
<feature type="domain" description="Glycosyl transferase family 1" evidence="1">
    <location>
        <begin position="210"/>
        <end position="366"/>
    </location>
</feature>
<keyword evidence="3" id="KW-1185">Reference proteome</keyword>
<proteinExistence type="predicted"/>
<dbReference type="InterPro" id="IPR001296">
    <property type="entry name" value="Glyco_trans_1"/>
</dbReference>
<accession>A0A2S9WU31</accession>
<sequence length="391" mass="44540">MKRVKELIRKGIGWIYLYVFAIRRSKVIKKSDLVFIFPYYHLGGAERVHLYITKIFENSNVTVIFTHSSATDIYLESFRESASIIILNPIINKRSDAVTKRLFKIIINAINQSKEISCVFGSNTKYFYEIVPFLNKRSIDLIHAFRDLDDREDMFCESARYLDKRVVISEHGHNALSQIYARQNLSEYLGNVVIIPNAVRSASLNQKMVNSSNEQIVVGYVGRWAPEKRPELFLKIAKSFQGKLNYIFVMAGSGMTAYKKVITDAGVIFKGQINNPIVLQELYKQLDVICITSEYEGFPMVIMESMMSGVIPISVNVGGVSEHIINGKNGVLIDNKDEMSVTDKMISSIIELKSDFSLRKNLSNNATVYAERSFSMDNFIHGYRALLKEKT</sequence>